<dbReference type="GO" id="GO:0005929">
    <property type="term" value="C:cilium"/>
    <property type="evidence" value="ECO:0007669"/>
    <property type="project" value="UniProtKB-SubCell"/>
</dbReference>
<organism evidence="17 18">
    <name type="scientific">Toxoplasma gondii GAB2-2007-GAL-DOM2</name>
    <dbReference type="NCBI Taxonomy" id="1130820"/>
    <lineage>
        <taxon>Eukaryota</taxon>
        <taxon>Sar</taxon>
        <taxon>Alveolata</taxon>
        <taxon>Apicomplexa</taxon>
        <taxon>Conoidasida</taxon>
        <taxon>Coccidia</taxon>
        <taxon>Eucoccidiorida</taxon>
        <taxon>Eimeriorina</taxon>
        <taxon>Sarcocystidae</taxon>
        <taxon>Toxoplasma</taxon>
    </lineage>
</organism>
<keyword evidence="12" id="KW-0966">Cell projection</keyword>
<dbReference type="InterPro" id="IPR004273">
    <property type="entry name" value="Dynein_heavy_D6_P-loop"/>
</dbReference>
<keyword evidence="5" id="KW-0547">Nucleotide-binding</keyword>
<evidence type="ECO:0000256" key="2">
    <source>
        <dbReference type="ARBA" id="ARBA00004245"/>
    </source>
</evidence>
<dbReference type="Gene3D" id="1.10.8.720">
    <property type="entry name" value="Region D6 of dynein motor"/>
    <property type="match status" value="1"/>
</dbReference>
<keyword evidence="11" id="KW-0206">Cytoskeleton</keyword>
<evidence type="ECO:0000259" key="13">
    <source>
        <dbReference type="Pfam" id="PF03028"/>
    </source>
</evidence>
<dbReference type="GO" id="GO:0005874">
    <property type="term" value="C:microtubule"/>
    <property type="evidence" value="ECO:0007669"/>
    <property type="project" value="UniProtKB-KW"/>
</dbReference>
<evidence type="ECO:0000256" key="10">
    <source>
        <dbReference type="ARBA" id="ARBA00023175"/>
    </source>
</evidence>
<evidence type="ECO:0000256" key="7">
    <source>
        <dbReference type="ARBA" id="ARBA00023017"/>
    </source>
</evidence>
<feature type="domain" description="Dynein heavy chain C-terminal" evidence="16">
    <location>
        <begin position="659"/>
        <end position="954"/>
    </location>
</feature>
<dbReference type="PANTHER" id="PTHR22878">
    <property type="entry name" value="DYNEIN HEAVY CHAIN 6, AXONEMAL-LIKE-RELATED"/>
    <property type="match status" value="1"/>
</dbReference>
<keyword evidence="6" id="KW-0067">ATP-binding</keyword>
<evidence type="ECO:0000259" key="15">
    <source>
        <dbReference type="Pfam" id="PF18198"/>
    </source>
</evidence>
<dbReference type="GO" id="GO:0030286">
    <property type="term" value="C:dynein complex"/>
    <property type="evidence" value="ECO:0007669"/>
    <property type="project" value="UniProtKB-KW"/>
</dbReference>
<feature type="domain" description="Dynein heavy chain ATP-binding dynein motor region" evidence="14">
    <location>
        <begin position="2"/>
        <end position="115"/>
    </location>
</feature>
<dbReference type="InterPro" id="IPR042219">
    <property type="entry name" value="AAA_lid_11_sf"/>
</dbReference>
<evidence type="ECO:0000313" key="17">
    <source>
        <dbReference type="EMBL" id="KFG44632.1"/>
    </source>
</evidence>
<dbReference type="Pfam" id="PF03028">
    <property type="entry name" value="Dynein_heavy"/>
    <property type="match status" value="1"/>
</dbReference>
<evidence type="ECO:0000256" key="8">
    <source>
        <dbReference type="ARBA" id="ARBA00023054"/>
    </source>
</evidence>
<keyword evidence="10" id="KW-0505">Motor protein</keyword>
<evidence type="ECO:0000256" key="11">
    <source>
        <dbReference type="ARBA" id="ARBA00023212"/>
    </source>
</evidence>
<dbReference type="Pfam" id="PF18198">
    <property type="entry name" value="AAA_lid_11"/>
    <property type="match status" value="1"/>
</dbReference>
<gene>
    <name evidence="17" type="ORF">TGDOM2_309980B</name>
</gene>
<dbReference type="InterPro" id="IPR041658">
    <property type="entry name" value="AAA_lid_11"/>
</dbReference>
<keyword evidence="9" id="KW-0969">Cilium</keyword>
<keyword evidence="8" id="KW-0175">Coiled coil</keyword>
<dbReference type="FunFam" id="3.10.490.20:FF:000006">
    <property type="entry name" value="Dynein axonemal heavy chain 10"/>
    <property type="match status" value="1"/>
</dbReference>
<dbReference type="FunFam" id="3.40.50.300:FF:000153">
    <property type="entry name" value="Dynein axonemal heavy chain 1"/>
    <property type="match status" value="1"/>
</dbReference>
<dbReference type="Pfam" id="PF18199">
    <property type="entry name" value="Dynein_C"/>
    <property type="match status" value="1"/>
</dbReference>
<protein>
    <submittedName>
        <fullName evidence="17">Dynein heavy chain family protein</fullName>
    </submittedName>
</protein>
<dbReference type="InterPro" id="IPR041228">
    <property type="entry name" value="Dynein_C"/>
</dbReference>
<dbReference type="GO" id="GO:0051959">
    <property type="term" value="F:dynein light intermediate chain binding"/>
    <property type="evidence" value="ECO:0007669"/>
    <property type="project" value="InterPro"/>
</dbReference>
<dbReference type="GO" id="GO:0045505">
    <property type="term" value="F:dynein intermediate chain binding"/>
    <property type="evidence" value="ECO:0007669"/>
    <property type="project" value="InterPro"/>
</dbReference>
<dbReference type="VEuPathDB" id="ToxoDB:TGDOM2_309980B"/>
<evidence type="ECO:0000256" key="4">
    <source>
        <dbReference type="ARBA" id="ARBA00022701"/>
    </source>
</evidence>
<dbReference type="Gene3D" id="6.10.140.1060">
    <property type="match status" value="1"/>
</dbReference>
<accession>A0A086KJR4</accession>
<evidence type="ECO:0000256" key="5">
    <source>
        <dbReference type="ARBA" id="ARBA00022741"/>
    </source>
</evidence>
<evidence type="ECO:0000256" key="1">
    <source>
        <dbReference type="ARBA" id="ARBA00004138"/>
    </source>
</evidence>
<dbReference type="Gene3D" id="1.20.1270.280">
    <property type="match status" value="1"/>
</dbReference>
<name>A0A086KJR4_TOXGO</name>
<dbReference type="InterPro" id="IPR043160">
    <property type="entry name" value="Dynein_C_barrel"/>
</dbReference>
<reference evidence="17 18" key="1">
    <citation type="submission" date="2014-02" db="EMBL/GenBank/DDBJ databases">
        <authorList>
            <person name="Sibley D."/>
            <person name="Venepally P."/>
            <person name="Karamycheva S."/>
            <person name="Hadjithomas M."/>
            <person name="Khan A."/>
            <person name="Brunk B."/>
            <person name="Roos D."/>
            <person name="Caler E."/>
            <person name="Lorenzi H."/>
        </authorList>
    </citation>
    <scope>NUCLEOTIDE SEQUENCE [LARGE SCALE GENOMIC DNA]</scope>
    <source>
        <strain evidence="17 18">GAB2-2007-GAL-DOM2</strain>
    </source>
</reference>
<feature type="non-terminal residue" evidence="17">
    <location>
        <position position="1"/>
    </location>
</feature>
<feature type="domain" description="Dynein heavy chain AAA lid" evidence="15">
    <location>
        <begin position="508"/>
        <end position="651"/>
    </location>
</feature>
<feature type="domain" description="Dynein heavy chain region D6 P-loop" evidence="13">
    <location>
        <begin position="363"/>
        <end position="475"/>
    </location>
</feature>
<evidence type="ECO:0000256" key="9">
    <source>
        <dbReference type="ARBA" id="ARBA00023069"/>
    </source>
</evidence>
<dbReference type="GO" id="GO:0008569">
    <property type="term" value="F:minus-end-directed microtubule motor activity"/>
    <property type="evidence" value="ECO:0007669"/>
    <property type="project" value="InterPro"/>
</dbReference>
<dbReference type="InterPro" id="IPR035706">
    <property type="entry name" value="AAA_9"/>
</dbReference>
<dbReference type="AlphaFoldDB" id="A0A086KJR4"/>
<dbReference type="InterPro" id="IPR027417">
    <property type="entry name" value="P-loop_NTPase"/>
</dbReference>
<evidence type="ECO:0000313" key="18">
    <source>
        <dbReference type="Proteomes" id="UP000028837"/>
    </source>
</evidence>
<dbReference type="GO" id="GO:0007018">
    <property type="term" value="P:microtubule-based movement"/>
    <property type="evidence" value="ECO:0007669"/>
    <property type="project" value="InterPro"/>
</dbReference>
<dbReference type="Pfam" id="PF12781">
    <property type="entry name" value="AAA_9"/>
    <property type="match status" value="1"/>
</dbReference>
<dbReference type="GO" id="GO:0005524">
    <property type="term" value="F:ATP binding"/>
    <property type="evidence" value="ECO:0007669"/>
    <property type="project" value="UniProtKB-KW"/>
</dbReference>
<evidence type="ECO:0000259" key="16">
    <source>
        <dbReference type="Pfam" id="PF18199"/>
    </source>
</evidence>
<comment type="subcellular location">
    <subcellularLocation>
        <location evidence="1">Cell projection</location>
        <location evidence="1">Cilium</location>
    </subcellularLocation>
    <subcellularLocation>
        <location evidence="2">Cytoplasm</location>
        <location evidence="2">Cytoskeleton</location>
    </subcellularLocation>
</comment>
<dbReference type="Gene3D" id="1.10.8.1220">
    <property type="match status" value="1"/>
</dbReference>
<dbReference type="InterPro" id="IPR026983">
    <property type="entry name" value="DHC"/>
</dbReference>
<proteinExistence type="predicted"/>
<dbReference type="Proteomes" id="UP000028837">
    <property type="component" value="Unassembled WGS sequence"/>
</dbReference>
<keyword evidence="7" id="KW-0243">Dynein</keyword>
<evidence type="ECO:0000259" key="14">
    <source>
        <dbReference type="Pfam" id="PF12781"/>
    </source>
</evidence>
<comment type="caution">
    <text evidence="17">The sequence shown here is derived from an EMBL/GenBank/DDBJ whole genome shotgun (WGS) entry which is preliminary data.</text>
</comment>
<keyword evidence="4" id="KW-0493">Microtubule</keyword>
<dbReference type="EMBL" id="AHZU02000417">
    <property type="protein sequence ID" value="KFG44632.1"/>
    <property type="molecule type" value="Genomic_DNA"/>
</dbReference>
<keyword evidence="3" id="KW-0963">Cytoplasm</keyword>
<evidence type="ECO:0000256" key="12">
    <source>
        <dbReference type="ARBA" id="ARBA00023273"/>
    </source>
</evidence>
<evidence type="ECO:0000256" key="3">
    <source>
        <dbReference type="ARBA" id="ARBA00022490"/>
    </source>
</evidence>
<evidence type="ECO:0000256" key="6">
    <source>
        <dbReference type="ARBA" id="ARBA00022840"/>
    </source>
</evidence>
<sequence length="958" mass="108997">GKEIECSPAFSLYLTTKLANPRFTPETMGKTVVINYAVTMSGLAEQLLGHVVGFELPELEKERQEIVQNMSDCHQMMKHLEDVILHELAVSKGSILDNQDLIQTLQTTKAKATEITITLEEAKKTAAQIEKSRQEYYSVAKRGSIMYFAMSSLRNISSMLEYSLASYLAIFQAALREARPDRILENRLKNVIEKITQLSYDYVCLGLFEKEKLMYTFHMTTMIMDGEGSLDREELEFFFMGNPALDQLREKPARLAWLPDSGWKDLQRLEELNASFRGILESILTAAEAWKTWYDLENLESMPFPEEKWNNKLSPFQKLLLIRVFRVDRVPTALKNFIARRLNEHYVQSPSLQYSKILAQSSAHCPILLILSPGADPQSDIYKLAAARGFVGNNFRFLALGQGMAPLAQKHIEKGCQRGCWVLLQNCHLLASWLKSLAKLLEGIQKPHKDFRLWLTTQPIDDFPMSILQNSLKVVTEPPDGLRPNLQGSYANLTDDALQESSHPAYPSLVYVLSFFHAVVQERRKYGKIGWNVAYDFNEADLVISRRLVAMYLDKSLASGDTLPWSTLRYLIGEAMYGGRVTDDCDRRVLVTYLEEYMGDFIFDSYQPFSFCQAGFDYAIPVPGPLAAYRDYIKELPLFNTPEVFGLHENAQIGYFVDSAKKLWEGILKMNFSGSLSSSGGASMREEHIAAIATGIEEKLGFDDLAFGKPEGDYTPTEVVLMQEVERFNSLAERMRTTLNDLRRALRGEIGLSAELEDLANFLVTGFLPRDWARLAPPSLKPLGSWLAHFLRRYDQYKAWIDKGEPWCFWLSGLHIPDSLLTALIQATCRKRGWSLDKSSLLTQVTKFTSPGQIPKKLEHGTYLRGLYLEGARWDIEEGRLARQNPKELTMEMPLIQLIPAESHKVKLRDTLQTPVYATQNRRNAMGEGWIFDVMLHTKEHPSLWILSGVALVLQTDE</sequence>
<dbReference type="Gene3D" id="3.40.50.300">
    <property type="entry name" value="P-loop containing nucleotide triphosphate hydrolases"/>
    <property type="match status" value="2"/>
</dbReference>
<dbReference type="FunFam" id="1.10.8.1220:FF:000001">
    <property type="entry name" value="Dynein axonemal heavy chain 5"/>
    <property type="match status" value="1"/>
</dbReference>
<dbReference type="Gene3D" id="3.10.490.20">
    <property type="match status" value="1"/>
</dbReference>